<dbReference type="EMBL" id="KZ084108">
    <property type="protein sequence ID" value="OSD01906.1"/>
    <property type="molecule type" value="Genomic_DNA"/>
</dbReference>
<feature type="non-terminal residue" evidence="1">
    <location>
        <position position="110"/>
    </location>
</feature>
<dbReference type="SUPFAM" id="SSF54160">
    <property type="entry name" value="Chromo domain-like"/>
    <property type="match status" value="1"/>
</dbReference>
<organism evidence="1 2">
    <name type="scientific">Trametes coccinea (strain BRFM310)</name>
    <name type="common">Pycnoporus coccineus</name>
    <dbReference type="NCBI Taxonomy" id="1353009"/>
    <lineage>
        <taxon>Eukaryota</taxon>
        <taxon>Fungi</taxon>
        <taxon>Dikarya</taxon>
        <taxon>Basidiomycota</taxon>
        <taxon>Agaricomycotina</taxon>
        <taxon>Agaricomycetes</taxon>
        <taxon>Polyporales</taxon>
        <taxon>Polyporaceae</taxon>
        <taxon>Trametes</taxon>
    </lineage>
</organism>
<dbReference type="Gene3D" id="2.40.50.40">
    <property type="match status" value="1"/>
</dbReference>
<gene>
    <name evidence="1" type="ORF">PYCCODRAFT_1344334</name>
</gene>
<accession>A0A1Y2IL91</accession>
<dbReference type="Proteomes" id="UP000193067">
    <property type="component" value="Unassembled WGS sequence"/>
</dbReference>
<keyword evidence="2" id="KW-1185">Reference proteome</keyword>
<dbReference type="AlphaFoldDB" id="A0A1Y2IL91"/>
<dbReference type="InterPro" id="IPR016197">
    <property type="entry name" value="Chromo-like_dom_sf"/>
</dbReference>
<reference evidence="1 2" key="1">
    <citation type="journal article" date="2015" name="Biotechnol. Biofuels">
        <title>Enhanced degradation of softwood versus hardwood by the white-rot fungus Pycnoporus coccineus.</title>
        <authorList>
            <person name="Couturier M."/>
            <person name="Navarro D."/>
            <person name="Chevret D."/>
            <person name="Henrissat B."/>
            <person name="Piumi F."/>
            <person name="Ruiz-Duenas F.J."/>
            <person name="Martinez A.T."/>
            <person name="Grigoriev I.V."/>
            <person name="Riley R."/>
            <person name="Lipzen A."/>
            <person name="Berrin J.G."/>
            <person name="Master E.R."/>
            <person name="Rosso M.N."/>
        </authorList>
    </citation>
    <scope>NUCLEOTIDE SEQUENCE [LARGE SCALE GENOMIC DNA]</scope>
    <source>
        <strain evidence="1 2">BRFM310</strain>
    </source>
</reference>
<name>A0A1Y2IL91_TRAC3</name>
<evidence type="ECO:0000313" key="2">
    <source>
        <dbReference type="Proteomes" id="UP000193067"/>
    </source>
</evidence>
<dbReference type="OrthoDB" id="2713066at2759"/>
<feature type="non-terminal residue" evidence="1">
    <location>
        <position position="1"/>
    </location>
</feature>
<evidence type="ECO:0000313" key="1">
    <source>
        <dbReference type="EMBL" id="OSD01906.1"/>
    </source>
</evidence>
<dbReference type="CDD" id="cd00024">
    <property type="entry name" value="CD_CSD"/>
    <property type="match status" value="1"/>
</dbReference>
<protein>
    <recommendedName>
        <fullName evidence="3">Chromo domain-containing protein</fullName>
    </recommendedName>
</protein>
<sequence length="110" mass="12671">GATYRIDLPHELRARGIHNAFHASLLRQHIPNDDRRFPGRQFHQLPGFGEQPREWAVDRIISHVGRGSAAEFEVQWSTGDTTWAPYHDVRHLQALVEYFEALGVPDARHL</sequence>
<dbReference type="STRING" id="1353009.A0A1Y2IL91"/>
<proteinExistence type="predicted"/>
<evidence type="ECO:0008006" key="3">
    <source>
        <dbReference type="Google" id="ProtNLM"/>
    </source>
</evidence>